<keyword evidence="5" id="KW-1185">Reference proteome</keyword>
<evidence type="ECO:0000256" key="1">
    <source>
        <dbReference type="ARBA" id="ARBA00005771"/>
    </source>
</evidence>
<sequence>MSLIEQPDAGGNTVRLLKINNFLYPPFSADVIEGVPDVEIREDDVIICAYPKAGTHWVWEIVRYLLAGKTSGVPLVEKDNCMIEWMPADRLKDLPSPRVLNTHLLFRQLPRQAKQTRCKIIYVNRNPKDLAVSCYHHHRKLSEFYNYEGTWDDFLPLFLNGQLDYGSWFDYVKDWERAVQDNSDMPIHVTSYEELKQSPVEEIVRLAQFLGARSALPARDFAARVEERCSFRSMKSRKGWFDMSNDGEPIMYRKGEVGDWKNWFSVVQNEAMDGYLKQYMSDSKTKFIYDLSQSSTDNAGSDANMNIC</sequence>
<dbReference type="PANTHER" id="PTHR11783">
    <property type="entry name" value="SULFOTRANSFERASE SULT"/>
    <property type="match status" value="1"/>
</dbReference>
<proteinExistence type="inferred from homology"/>
<dbReference type="Gene3D" id="3.40.50.300">
    <property type="entry name" value="P-loop containing nucleotide triphosphate hydrolases"/>
    <property type="match status" value="1"/>
</dbReference>
<reference evidence="4 5" key="1">
    <citation type="submission" date="2019-01" db="EMBL/GenBank/DDBJ databases">
        <title>A draft genome assembly of the solar-powered sea slug Elysia chlorotica.</title>
        <authorList>
            <person name="Cai H."/>
            <person name="Li Q."/>
            <person name="Fang X."/>
            <person name="Li J."/>
            <person name="Curtis N.E."/>
            <person name="Altenburger A."/>
            <person name="Shibata T."/>
            <person name="Feng M."/>
            <person name="Maeda T."/>
            <person name="Schwartz J.A."/>
            <person name="Shigenobu S."/>
            <person name="Lundholm N."/>
            <person name="Nishiyama T."/>
            <person name="Yang H."/>
            <person name="Hasebe M."/>
            <person name="Li S."/>
            <person name="Pierce S.K."/>
            <person name="Wang J."/>
        </authorList>
    </citation>
    <scope>NUCLEOTIDE SEQUENCE [LARGE SCALE GENOMIC DNA]</scope>
    <source>
        <strain evidence="4">EC2010</strain>
        <tissue evidence="4">Whole organism of an adult</tissue>
    </source>
</reference>
<dbReference type="GO" id="GO:0008146">
    <property type="term" value="F:sulfotransferase activity"/>
    <property type="evidence" value="ECO:0007669"/>
    <property type="project" value="InterPro"/>
</dbReference>
<gene>
    <name evidence="4" type="ORF">EGW08_011354</name>
</gene>
<comment type="caution">
    <text evidence="4">The sequence shown here is derived from an EMBL/GenBank/DDBJ whole genome shotgun (WGS) entry which is preliminary data.</text>
</comment>
<dbReference type="AlphaFoldDB" id="A0A433TH65"/>
<dbReference type="InterPro" id="IPR027417">
    <property type="entry name" value="P-loop_NTPase"/>
</dbReference>
<dbReference type="EMBL" id="RQTK01000368">
    <property type="protein sequence ID" value="RUS80883.1"/>
    <property type="molecule type" value="Genomic_DNA"/>
</dbReference>
<dbReference type="Pfam" id="PF00685">
    <property type="entry name" value="Sulfotransfer_1"/>
    <property type="match status" value="1"/>
</dbReference>
<evidence type="ECO:0000259" key="3">
    <source>
        <dbReference type="Pfam" id="PF00685"/>
    </source>
</evidence>
<feature type="domain" description="Sulfotransferase" evidence="3">
    <location>
        <begin position="43"/>
        <end position="283"/>
    </location>
</feature>
<protein>
    <recommendedName>
        <fullName evidence="3">Sulfotransferase domain-containing protein</fullName>
    </recommendedName>
</protein>
<evidence type="ECO:0000313" key="4">
    <source>
        <dbReference type="EMBL" id="RUS80883.1"/>
    </source>
</evidence>
<dbReference type="OrthoDB" id="205623at2759"/>
<keyword evidence="2" id="KW-0808">Transferase</keyword>
<dbReference type="SUPFAM" id="SSF52540">
    <property type="entry name" value="P-loop containing nucleoside triphosphate hydrolases"/>
    <property type="match status" value="1"/>
</dbReference>
<comment type="similarity">
    <text evidence="1">Belongs to the sulfotransferase 1 family.</text>
</comment>
<evidence type="ECO:0000256" key="2">
    <source>
        <dbReference type="ARBA" id="ARBA00022679"/>
    </source>
</evidence>
<organism evidence="4 5">
    <name type="scientific">Elysia chlorotica</name>
    <name type="common">Eastern emerald elysia</name>
    <name type="synonym">Sea slug</name>
    <dbReference type="NCBI Taxonomy" id="188477"/>
    <lineage>
        <taxon>Eukaryota</taxon>
        <taxon>Metazoa</taxon>
        <taxon>Spiralia</taxon>
        <taxon>Lophotrochozoa</taxon>
        <taxon>Mollusca</taxon>
        <taxon>Gastropoda</taxon>
        <taxon>Heterobranchia</taxon>
        <taxon>Euthyneura</taxon>
        <taxon>Panpulmonata</taxon>
        <taxon>Sacoglossa</taxon>
        <taxon>Placobranchoidea</taxon>
        <taxon>Plakobranchidae</taxon>
        <taxon>Elysia</taxon>
    </lineage>
</organism>
<evidence type="ECO:0000313" key="5">
    <source>
        <dbReference type="Proteomes" id="UP000271974"/>
    </source>
</evidence>
<accession>A0A433TH65</accession>
<dbReference type="InterPro" id="IPR000863">
    <property type="entry name" value="Sulfotransferase_dom"/>
</dbReference>
<name>A0A433TH65_ELYCH</name>
<dbReference type="Proteomes" id="UP000271974">
    <property type="component" value="Unassembled WGS sequence"/>
</dbReference>